<dbReference type="Gene3D" id="2.60.40.10">
    <property type="entry name" value="Immunoglobulins"/>
    <property type="match status" value="2"/>
</dbReference>
<dbReference type="Pfam" id="PF18962">
    <property type="entry name" value="Por_Secre_tail"/>
    <property type="match status" value="1"/>
</dbReference>
<evidence type="ECO:0000259" key="1">
    <source>
        <dbReference type="Pfam" id="PF01833"/>
    </source>
</evidence>
<dbReference type="SUPFAM" id="SSF81296">
    <property type="entry name" value="E set domains"/>
    <property type="match status" value="1"/>
</dbReference>
<evidence type="ECO:0000259" key="2">
    <source>
        <dbReference type="Pfam" id="PF18962"/>
    </source>
</evidence>
<keyword evidence="4" id="KW-1185">Reference proteome</keyword>
<dbReference type="EMBL" id="JBEOKT010000013">
    <property type="protein sequence ID" value="MER2998642.1"/>
    <property type="molecule type" value="Genomic_DNA"/>
</dbReference>
<evidence type="ECO:0000313" key="3">
    <source>
        <dbReference type="EMBL" id="MER2998642.1"/>
    </source>
</evidence>
<dbReference type="InterPro" id="IPR014756">
    <property type="entry name" value="Ig_E-set"/>
</dbReference>
<feature type="domain" description="IPT/TIG" evidence="1">
    <location>
        <begin position="217"/>
        <end position="308"/>
    </location>
</feature>
<name>A0ABV1RWZ4_9BACT</name>
<proteinExistence type="predicted"/>
<protein>
    <submittedName>
        <fullName evidence="3">T9SS type A sorting domain-containing protein</fullName>
    </submittedName>
</protein>
<evidence type="ECO:0000313" key="4">
    <source>
        <dbReference type="Proteomes" id="UP001476807"/>
    </source>
</evidence>
<dbReference type="InterPro" id="IPR013783">
    <property type="entry name" value="Ig-like_fold"/>
</dbReference>
<dbReference type="InterPro" id="IPR024079">
    <property type="entry name" value="MetalloPept_cat_dom_sf"/>
</dbReference>
<dbReference type="InterPro" id="IPR002909">
    <property type="entry name" value="IPT_dom"/>
</dbReference>
<reference evidence="3 4" key="1">
    <citation type="submission" date="2024-06" db="EMBL/GenBank/DDBJ databases">
        <title>Pontibacter populi HYL7-15.</title>
        <authorList>
            <person name="Kim M.K."/>
        </authorList>
    </citation>
    <scope>NUCLEOTIDE SEQUENCE [LARGE SCALE GENOMIC DNA]</scope>
    <source>
        <strain evidence="3 4">HYL7-15</strain>
    </source>
</reference>
<organism evidence="3 4">
    <name type="scientific">Pontibacter populi</name>
    <dbReference type="NCBI Taxonomy" id="890055"/>
    <lineage>
        <taxon>Bacteria</taxon>
        <taxon>Pseudomonadati</taxon>
        <taxon>Bacteroidota</taxon>
        <taxon>Cytophagia</taxon>
        <taxon>Cytophagales</taxon>
        <taxon>Hymenobacteraceae</taxon>
        <taxon>Pontibacter</taxon>
    </lineage>
</organism>
<dbReference type="NCBIfam" id="TIGR04183">
    <property type="entry name" value="Por_Secre_tail"/>
    <property type="match status" value="1"/>
</dbReference>
<dbReference type="SUPFAM" id="SSF55486">
    <property type="entry name" value="Metalloproteases ('zincins'), catalytic domain"/>
    <property type="match status" value="1"/>
</dbReference>
<comment type="caution">
    <text evidence="3">The sequence shown here is derived from an EMBL/GenBank/DDBJ whole genome shotgun (WGS) entry which is preliminary data.</text>
</comment>
<dbReference type="RefSeq" id="WP_350413096.1">
    <property type="nucleotide sequence ID" value="NZ_JBEOKT010000013.1"/>
</dbReference>
<sequence>MNTIYNGYSIAFTPARIRLFLLFFLLFLTPKLFAGNSVHMIPVSLEERVQAADVVIEGEVVSQQSFWDARRENIYTSNIIKVYKLFKGTLQETQLEIITDGGTVGLDKHIYSVALTLKEGQQGMFFLQKQNKLGNTPGKTRYSARPYASEQGFIRYDVRTQTAQGVFESYSSVEQIYQAVTKKTGANYRTIITNQKLQNGPKLQTQKQNSVLAPAAILDFNPKVASAGTETILTITGTGFGSTRGDGYVSFRNADDGGTSFTKSPNDVYLSWTDTQIRMYIPSAGEDGGTAGSGEIKVTTDAGSSFTTTRQIKITYAYSNLYEDSITYQPALIDVDGEGGYTIHFAPNMQSRTNAREGFIRAMNSWICNTNVNWKIGAPTTIERSAADDQIVIMFKPQSDVGKDVLARTLSRYRGCQVVSTGEINWWLSEFDMEINSNISWQYGPGPPSSTQFDFETVMLHELGHAHQLGHVILPQEAVMHYALEFERAFRDLSDEDIEGGNVVIAQSAQENVASVCRQPEMKPKLDGECNLAEEVATLQADYNSERDVVITWATDTEQNIARYIVERSEDGTTFTEIGTVSASADNTFTDQEPIPGTAYYRLRVIYNDGSFKYTFVVRVTDPSFLYKFEVAPNPVGADQKFTIRFLVNKNVPMQLYLYDTSGKVVRSFETTFTDINLPLEFDLTGISPGVYILKWNSAESSGTTKIVKL</sequence>
<dbReference type="InterPro" id="IPR026444">
    <property type="entry name" value="Secre_tail"/>
</dbReference>
<feature type="domain" description="Secretion system C-terminal sorting" evidence="2">
    <location>
        <begin position="633"/>
        <end position="708"/>
    </location>
</feature>
<gene>
    <name evidence="3" type="ORF">ABS362_13895</name>
</gene>
<dbReference type="Proteomes" id="UP001476807">
    <property type="component" value="Unassembled WGS sequence"/>
</dbReference>
<dbReference type="Pfam" id="PF01833">
    <property type="entry name" value="TIG"/>
    <property type="match status" value="1"/>
</dbReference>
<dbReference type="Gene3D" id="3.40.390.10">
    <property type="entry name" value="Collagenase (Catalytic Domain)"/>
    <property type="match status" value="1"/>
</dbReference>
<accession>A0ABV1RWZ4</accession>